<reference evidence="3" key="1">
    <citation type="submission" date="2021-01" db="EMBL/GenBank/DDBJ databases">
        <authorList>
            <person name="Bezrukov I."/>
        </authorList>
    </citation>
    <scope>NUCLEOTIDE SEQUENCE</scope>
</reference>
<gene>
    <name evidence="3" type="ORF">AARE701A_LOCUS14316</name>
</gene>
<dbReference type="Proteomes" id="UP000682877">
    <property type="component" value="Chromosome 6"/>
</dbReference>
<feature type="coiled-coil region" evidence="1">
    <location>
        <begin position="32"/>
        <end position="191"/>
    </location>
</feature>
<evidence type="ECO:0000313" key="4">
    <source>
        <dbReference type="Proteomes" id="UP000682877"/>
    </source>
</evidence>
<proteinExistence type="predicted"/>
<sequence length="438" mass="50045">MTKKSSARSDKSGKNKILSVDTPTRSNLFAQEEILATKHEILKENHENLEKDYKSLEESFTQMNEMNEIMKFHHQNQNKELEEKNLSLLKDLEKERSEKEAYMKEMKALESEKEAIINGLSVKNQELLISKEKEVEKLKEIMESEKAAIINDLSLKNQELLIAKEKAVEKLKEMENKYAELKERFDAANSQCSFLKSLFDAANLTGIGASDVAFKNEVIVVDDLDVTIKNEVIVVDDHHVNNTATDTIVIIDESDAENDNPPPRESNIIPEKSVDVKQEQQSDGPTSSKQFLRSSSFLMNTEMEEDAGNGGFRKRMRTSDEEGKGDSRDGISLDNTIENEETETKLVASDEMELNIAQILDKIESFTQTVSNLLETGKTMLKELSNEFEERLIMIHKEHVEKWQEEIKELRLLDASNEETTSLLHNARYLIQNPSIEQ</sequence>
<feature type="compositionally biased region" description="Basic and acidic residues" evidence="2">
    <location>
        <begin position="317"/>
        <end position="331"/>
    </location>
</feature>
<protein>
    <submittedName>
        <fullName evidence="3">Uncharacterized protein</fullName>
    </submittedName>
</protein>
<feature type="region of interest" description="Disordered" evidence="2">
    <location>
        <begin position="1"/>
        <end position="21"/>
    </location>
</feature>
<evidence type="ECO:0000256" key="1">
    <source>
        <dbReference type="SAM" id="Coils"/>
    </source>
</evidence>
<feature type="compositionally biased region" description="Polar residues" evidence="2">
    <location>
        <begin position="281"/>
        <end position="299"/>
    </location>
</feature>
<organism evidence="3 4">
    <name type="scientific">Arabidopsis arenosa</name>
    <name type="common">Sand rock-cress</name>
    <name type="synonym">Cardaminopsis arenosa</name>
    <dbReference type="NCBI Taxonomy" id="38785"/>
    <lineage>
        <taxon>Eukaryota</taxon>
        <taxon>Viridiplantae</taxon>
        <taxon>Streptophyta</taxon>
        <taxon>Embryophyta</taxon>
        <taxon>Tracheophyta</taxon>
        <taxon>Spermatophyta</taxon>
        <taxon>Magnoliopsida</taxon>
        <taxon>eudicotyledons</taxon>
        <taxon>Gunneridae</taxon>
        <taxon>Pentapetalae</taxon>
        <taxon>rosids</taxon>
        <taxon>malvids</taxon>
        <taxon>Brassicales</taxon>
        <taxon>Brassicaceae</taxon>
        <taxon>Camelineae</taxon>
        <taxon>Arabidopsis</taxon>
    </lineage>
</organism>
<keyword evidence="4" id="KW-1185">Reference proteome</keyword>
<evidence type="ECO:0000256" key="2">
    <source>
        <dbReference type="SAM" id="MobiDB-lite"/>
    </source>
</evidence>
<dbReference type="EMBL" id="LR999456">
    <property type="protein sequence ID" value="CAE6085742.1"/>
    <property type="molecule type" value="Genomic_DNA"/>
</dbReference>
<name>A0A8S2AQS4_ARAAE</name>
<dbReference type="PANTHER" id="PTHR35500:SF1">
    <property type="entry name" value="OS03G0108700 PROTEIN"/>
    <property type="match status" value="1"/>
</dbReference>
<accession>A0A8S2AQS4</accession>
<evidence type="ECO:0000313" key="3">
    <source>
        <dbReference type="EMBL" id="CAE6085742.1"/>
    </source>
</evidence>
<dbReference type="PANTHER" id="PTHR35500">
    <property type="entry name" value="OS03G0108700 PROTEIN"/>
    <property type="match status" value="1"/>
</dbReference>
<keyword evidence="1" id="KW-0175">Coiled coil</keyword>
<feature type="region of interest" description="Disordered" evidence="2">
    <location>
        <begin position="251"/>
        <end position="338"/>
    </location>
</feature>
<dbReference type="AlphaFoldDB" id="A0A8S2AQS4"/>